<proteinExistence type="predicted"/>
<gene>
    <name evidence="2" type="ORF">ACFOW6_15560</name>
</gene>
<keyword evidence="3" id="KW-1185">Reference proteome</keyword>
<comment type="caution">
    <text evidence="2">The sequence shown here is derived from an EMBL/GenBank/DDBJ whole genome shotgun (WGS) entry which is preliminary data.</text>
</comment>
<name>A0ABV8UQ88_9PROT</name>
<dbReference type="Proteomes" id="UP001595799">
    <property type="component" value="Unassembled WGS sequence"/>
</dbReference>
<feature type="domain" description="DUF6969" evidence="1">
    <location>
        <begin position="31"/>
        <end position="235"/>
    </location>
</feature>
<evidence type="ECO:0000313" key="2">
    <source>
        <dbReference type="EMBL" id="MFC4352968.1"/>
    </source>
</evidence>
<dbReference type="Pfam" id="PF22308">
    <property type="entry name" value="DUF6969"/>
    <property type="match status" value="1"/>
</dbReference>
<evidence type="ECO:0000259" key="1">
    <source>
        <dbReference type="Pfam" id="PF22308"/>
    </source>
</evidence>
<dbReference type="InterPro" id="IPR054242">
    <property type="entry name" value="DUF6969"/>
</dbReference>
<sequence length="254" mass="28807">MKSPRSQDHAPAAAETELQALSLQELADLAEAGEEIRTVEAVLARTGDNVISEILRNQGPFYEWEAYPSGGVEDKETHARYYYHAHAPDRRPAQEHGHFHTFLGPEGMPRGIRPAPAAPGHLLEAGQDGPCHLIAISMDRHGRARALFTVNRWVTGETLYRAHEVNRMLDRFAIGHARPSWPTNRWITAMLRLFRPQICALVRERDRQLARWQSSHPSENVLDDRRLEITSWLDIDIEQQMAAIDSFQDGKALT</sequence>
<accession>A0ABV8UQ88</accession>
<dbReference type="EMBL" id="JBHSCW010000010">
    <property type="protein sequence ID" value="MFC4352968.1"/>
    <property type="molecule type" value="Genomic_DNA"/>
</dbReference>
<dbReference type="RefSeq" id="WP_382423345.1">
    <property type="nucleotide sequence ID" value="NZ_JBHSCW010000010.1"/>
</dbReference>
<reference evidence="3" key="1">
    <citation type="journal article" date="2019" name="Int. J. Syst. Evol. Microbiol.">
        <title>The Global Catalogue of Microorganisms (GCM) 10K type strain sequencing project: providing services to taxonomists for standard genome sequencing and annotation.</title>
        <authorList>
            <consortium name="The Broad Institute Genomics Platform"/>
            <consortium name="The Broad Institute Genome Sequencing Center for Infectious Disease"/>
            <person name="Wu L."/>
            <person name="Ma J."/>
        </authorList>
    </citation>
    <scope>NUCLEOTIDE SEQUENCE [LARGE SCALE GENOMIC DNA]</scope>
    <source>
        <strain evidence="3">CECT 8472</strain>
    </source>
</reference>
<evidence type="ECO:0000313" key="3">
    <source>
        <dbReference type="Proteomes" id="UP001595799"/>
    </source>
</evidence>
<protein>
    <submittedName>
        <fullName evidence="2">DUF6969 family protein</fullName>
    </submittedName>
</protein>
<organism evidence="2 3">
    <name type="scientific">Fodinicurvata halophila</name>
    <dbReference type="NCBI Taxonomy" id="1419723"/>
    <lineage>
        <taxon>Bacteria</taxon>
        <taxon>Pseudomonadati</taxon>
        <taxon>Pseudomonadota</taxon>
        <taxon>Alphaproteobacteria</taxon>
        <taxon>Rhodospirillales</taxon>
        <taxon>Rhodovibrionaceae</taxon>
        <taxon>Fodinicurvata</taxon>
    </lineage>
</organism>